<accession>A0A5N7AZQ9</accession>
<keyword evidence="3" id="KW-0805">Transcription regulation</keyword>
<keyword evidence="2" id="KW-0479">Metal-binding</keyword>
<evidence type="ECO:0000256" key="3">
    <source>
        <dbReference type="ARBA" id="ARBA00023015"/>
    </source>
</evidence>
<evidence type="ECO:0000259" key="8">
    <source>
        <dbReference type="PROSITE" id="PS50048"/>
    </source>
</evidence>
<name>A0A5N7AZQ9_9EURO</name>
<evidence type="ECO:0000313" key="10">
    <source>
        <dbReference type="Proteomes" id="UP000326198"/>
    </source>
</evidence>
<dbReference type="Pfam" id="PF00172">
    <property type="entry name" value="Zn_clus"/>
    <property type="match status" value="1"/>
</dbReference>
<comment type="subcellular location">
    <subcellularLocation>
        <location evidence="1">Nucleus</location>
    </subcellularLocation>
</comment>
<dbReference type="InterPro" id="IPR050613">
    <property type="entry name" value="Sec_Metabolite_Reg"/>
</dbReference>
<dbReference type="Proteomes" id="UP000326198">
    <property type="component" value="Unassembled WGS sequence"/>
</dbReference>
<dbReference type="InterPro" id="IPR007219">
    <property type="entry name" value="XnlR_reg_dom"/>
</dbReference>
<keyword evidence="6" id="KW-0539">Nucleus</keyword>
<evidence type="ECO:0000256" key="1">
    <source>
        <dbReference type="ARBA" id="ARBA00004123"/>
    </source>
</evidence>
<dbReference type="CDD" id="cd00067">
    <property type="entry name" value="GAL4"/>
    <property type="match status" value="1"/>
</dbReference>
<dbReference type="SMART" id="SM00066">
    <property type="entry name" value="GAL4"/>
    <property type="match status" value="1"/>
</dbReference>
<dbReference type="InterPro" id="IPR036864">
    <property type="entry name" value="Zn2-C6_fun-type_DNA-bd_sf"/>
</dbReference>
<dbReference type="GO" id="GO:0009893">
    <property type="term" value="P:positive regulation of metabolic process"/>
    <property type="evidence" value="ECO:0007669"/>
    <property type="project" value="UniProtKB-ARBA"/>
</dbReference>
<dbReference type="GO" id="GO:0003677">
    <property type="term" value="F:DNA binding"/>
    <property type="evidence" value="ECO:0007669"/>
    <property type="project" value="UniProtKB-KW"/>
</dbReference>
<dbReference type="Gene3D" id="4.10.240.10">
    <property type="entry name" value="Zn(2)-C6 fungal-type DNA-binding domain"/>
    <property type="match status" value="1"/>
</dbReference>
<protein>
    <submittedName>
        <fullName evidence="9">C6 transcription factor</fullName>
    </submittedName>
</protein>
<dbReference type="PROSITE" id="PS00463">
    <property type="entry name" value="ZN2_CY6_FUNGAL_1"/>
    <property type="match status" value="1"/>
</dbReference>
<dbReference type="GO" id="GO:0000981">
    <property type="term" value="F:DNA-binding transcription factor activity, RNA polymerase II-specific"/>
    <property type="evidence" value="ECO:0007669"/>
    <property type="project" value="InterPro"/>
</dbReference>
<dbReference type="EMBL" id="ML736262">
    <property type="protein sequence ID" value="KAE8375352.1"/>
    <property type="molecule type" value="Genomic_DNA"/>
</dbReference>
<feature type="region of interest" description="Disordered" evidence="7">
    <location>
        <begin position="79"/>
        <end position="113"/>
    </location>
</feature>
<keyword evidence="4" id="KW-0238">DNA-binding</keyword>
<dbReference type="AlphaFoldDB" id="A0A5N7AZQ9"/>
<organism evidence="9 10">
    <name type="scientific">Aspergillus bertholletiae</name>
    <dbReference type="NCBI Taxonomy" id="1226010"/>
    <lineage>
        <taxon>Eukaryota</taxon>
        <taxon>Fungi</taxon>
        <taxon>Dikarya</taxon>
        <taxon>Ascomycota</taxon>
        <taxon>Pezizomycotina</taxon>
        <taxon>Eurotiomycetes</taxon>
        <taxon>Eurotiomycetidae</taxon>
        <taxon>Eurotiales</taxon>
        <taxon>Aspergillaceae</taxon>
        <taxon>Aspergillus</taxon>
        <taxon>Aspergillus subgen. Circumdati</taxon>
    </lineage>
</organism>
<keyword evidence="5" id="KW-0804">Transcription</keyword>
<evidence type="ECO:0000256" key="2">
    <source>
        <dbReference type="ARBA" id="ARBA00022723"/>
    </source>
</evidence>
<evidence type="ECO:0000256" key="4">
    <source>
        <dbReference type="ARBA" id="ARBA00023125"/>
    </source>
</evidence>
<gene>
    <name evidence="9" type="ORF">BDV26DRAFT_283513</name>
</gene>
<dbReference type="OrthoDB" id="435881at2759"/>
<dbReference type="Pfam" id="PF04082">
    <property type="entry name" value="Fungal_trans"/>
    <property type="match status" value="1"/>
</dbReference>
<evidence type="ECO:0000256" key="7">
    <source>
        <dbReference type="SAM" id="MobiDB-lite"/>
    </source>
</evidence>
<dbReference type="SUPFAM" id="SSF57701">
    <property type="entry name" value="Zn2/Cys6 DNA-binding domain"/>
    <property type="match status" value="1"/>
</dbReference>
<proteinExistence type="predicted"/>
<dbReference type="GO" id="GO:0008270">
    <property type="term" value="F:zinc ion binding"/>
    <property type="evidence" value="ECO:0007669"/>
    <property type="project" value="InterPro"/>
</dbReference>
<sequence>MSLHAQGEVSKRSCNSCRQRKVRCDRKCPCDTCVRLGKECTFPGPKRASRKLNRPPVSELMARLKQLEDAEKLRAMHLTDKDDPAGDLEQRNNAQTPGSTRPDLQKPDPSGRLVVKDGRTRYVEDNVSVIFGDKIRELQDIVESPSSEDDVSTEDILGPFGLPHGGLVGDSDWTKASSKVFYPHPAQLDMLWRIYKNRVHPLIAVLHEPSVERIIRDTVDGVVILEPCNRSLILSVCFAAVVSMIPDECVSTLGQTHEMAMEGLSVAVNRALKQANFIKSQDLPVLQAAVLFLLCLRVVGDTRIVWAEAAVVVRVAQGQGIHRDGSKFGLSPFQTEMRRRLWWHICILDMLASEDQGTDTQIKPDTFDIRLPSNVDGCDLAPDMIELPPEKMGYTDITLCILNCEIATSVSQLGPSSRSLDISISDREAYIKNLASRLQDRYLDHFDLGSPIQWMVATISRLMLSKVWLAIHIQKTPQSAHKSALARQVADPIFQTAVEITEFAYLFQENETIANFAWLCRSYKQWHALAYALSELCVRDISPETDYAWNVVSKMYKMCVKEAPKTYAMFQKPLSRLMERAASSRVEKLGISRELLDSQTAEASGFDTAGINHERKLGLFPPMPDVSLSYYNPTGGGPTELVYSDNISLAQDMSASGITDYLSSNIDWLFEPLL</sequence>
<dbReference type="PROSITE" id="PS50048">
    <property type="entry name" value="ZN2_CY6_FUNGAL_2"/>
    <property type="match status" value="1"/>
</dbReference>
<dbReference type="GO" id="GO:0006351">
    <property type="term" value="P:DNA-templated transcription"/>
    <property type="evidence" value="ECO:0007669"/>
    <property type="project" value="InterPro"/>
</dbReference>
<dbReference type="GO" id="GO:0005634">
    <property type="term" value="C:nucleus"/>
    <property type="evidence" value="ECO:0007669"/>
    <property type="project" value="UniProtKB-SubCell"/>
</dbReference>
<dbReference type="SMART" id="SM00906">
    <property type="entry name" value="Fungal_trans"/>
    <property type="match status" value="1"/>
</dbReference>
<dbReference type="InterPro" id="IPR001138">
    <property type="entry name" value="Zn2Cys6_DnaBD"/>
</dbReference>
<evidence type="ECO:0000313" key="9">
    <source>
        <dbReference type="EMBL" id="KAE8375352.1"/>
    </source>
</evidence>
<feature type="compositionally biased region" description="Basic and acidic residues" evidence="7">
    <location>
        <begin position="79"/>
        <end position="90"/>
    </location>
</feature>
<evidence type="ECO:0000256" key="6">
    <source>
        <dbReference type="ARBA" id="ARBA00023242"/>
    </source>
</evidence>
<evidence type="ECO:0000256" key="5">
    <source>
        <dbReference type="ARBA" id="ARBA00023163"/>
    </source>
</evidence>
<reference evidence="9 10" key="1">
    <citation type="submission" date="2019-04" db="EMBL/GenBank/DDBJ databases">
        <title>Friends and foes A comparative genomics studyof 23 Aspergillus species from section Flavi.</title>
        <authorList>
            <consortium name="DOE Joint Genome Institute"/>
            <person name="Kjaerbolling I."/>
            <person name="Vesth T."/>
            <person name="Frisvad J.C."/>
            <person name="Nybo J.L."/>
            <person name="Theobald S."/>
            <person name="Kildgaard S."/>
            <person name="Isbrandt T."/>
            <person name="Kuo A."/>
            <person name="Sato A."/>
            <person name="Lyhne E.K."/>
            <person name="Kogle M.E."/>
            <person name="Wiebenga A."/>
            <person name="Kun R.S."/>
            <person name="Lubbers R.J."/>
            <person name="Makela M.R."/>
            <person name="Barry K."/>
            <person name="Chovatia M."/>
            <person name="Clum A."/>
            <person name="Daum C."/>
            <person name="Haridas S."/>
            <person name="He G."/>
            <person name="LaButti K."/>
            <person name="Lipzen A."/>
            <person name="Mondo S."/>
            <person name="Riley R."/>
            <person name="Salamov A."/>
            <person name="Simmons B.A."/>
            <person name="Magnuson J.K."/>
            <person name="Henrissat B."/>
            <person name="Mortensen U.H."/>
            <person name="Larsen T.O."/>
            <person name="Devries R.P."/>
            <person name="Grigoriev I.V."/>
            <person name="Machida M."/>
            <person name="Baker S.E."/>
            <person name="Andersen M.R."/>
        </authorList>
    </citation>
    <scope>NUCLEOTIDE SEQUENCE [LARGE SCALE GENOMIC DNA]</scope>
    <source>
        <strain evidence="9 10">IBT 29228</strain>
    </source>
</reference>
<keyword evidence="10" id="KW-1185">Reference proteome</keyword>
<feature type="domain" description="Zn(2)-C6 fungal-type" evidence="8">
    <location>
        <begin position="13"/>
        <end position="42"/>
    </location>
</feature>
<dbReference type="PANTHER" id="PTHR31001:SF50">
    <property type="entry name" value="ZN(II)2CYS6 TRANSCRIPTION FACTOR (EUROFUNG)"/>
    <property type="match status" value="1"/>
</dbReference>
<dbReference type="PANTHER" id="PTHR31001">
    <property type="entry name" value="UNCHARACTERIZED TRANSCRIPTIONAL REGULATORY PROTEIN"/>
    <property type="match status" value="1"/>
</dbReference>
<dbReference type="CDD" id="cd12148">
    <property type="entry name" value="fungal_TF_MHR"/>
    <property type="match status" value="1"/>
</dbReference>